<dbReference type="OrthoDB" id="5233297at2759"/>
<evidence type="ECO:0000256" key="2">
    <source>
        <dbReference type="SAM" id="Phobius"/>
    </source>
</evidence>
<keyword evidence="4" id="KW-1185">Reference proteome</keyword>
<name>A0A420XZI1_9PEZI</name>
<keyword evidence="2" id="KW-1133">Transmembrane helix</keyword>
<keyword evidence="2" id="KW-0812">Transmembrane</keyword>
<proteinExistence type="predicted"/>
<accession>A0A420XZI1</accession>
<evidence type="ECO:0000256" key="1">
    <source>
        <dbReference type="SAM" id="MobiDB-lite"/>
    </source>
</evidence>
<dbReference type="Proteomes" id="UP000275385">
    <property type="component" value="Unassembled WGS sequence"/>
</dbReference>
<protein>
    <submittedName>
        <fullName evidence="3">Uncharacterized protein</fullName>
    </submittedName>
</protein>
<feature type="compositionally biased region" description="Basic residues" evidence="1">
    <location>
        <begin position="292"/>
        <end position="304"/>
    </location>
</feature>
<dbReference type="AlphaFoldDB" id="A0A420XZI1"/>
<evidence type="ECO:0000313" key="3">
    <source>
        <dbReference type="EMBL" id="RKU41081.1"/>
    </source>
</evidence>
<keyword evidence="2" id="KW-0472">Membrane</keyword>
<reference evidence="3 4" key="1">
    <citation type="submission" date="2018-08" db="EMBL/GenBank/DDBJ databases">
        <title>Draft genome of the lignicolous fungus Coniochaeta pulveracea.</title>
        <authorList>
            <person name="Borstlap C.J."/>
            <person name="De Witt R.N."/>
            <person name="Botha A."/>
            <person name="Volschenk H."/>
        </authorList>
    </citation>
    <scope>NUCLEOTIDE SEQUENCE [LARGE SCALE GENOMIC DNA]</scope>
    <source>
        <strain evidence="3 4">CAB683</strain>
    </source>
</reference>
<comment type="caution">
    <text evidence="3">The sequence shown here is derived from an EMBL/GenBank/DDBJ whole genome shotgun (WGS) entry which is preliminary data.</text>
</comment>
<sequence length="860" mass="95858">MSDLALASFLQKLKRTIDTRKDHEDRQLAIRMLMWLCVAQRPLHPHEVLNLFADHPRVSAWIEENLGKSKPGELTTGHDYTVEPFLNILLSDTVNMIYLNSGLVVELSYAPNTANLNTQTAVLSQLRLSHTEAHRRAAEHCMKICSKGALQLVGERQYINDTSMLVYAWTYWDAHLSLAGDIARSTNAGPMVSGVAADVLSLLISISDLLKRPIRPRHTSKHIETIALIQQAQWAMERPLSLLAALVDDGSVFDTVIAVRSVLRDLKAAQAVTLADRQKASPNSEYQERAARIHGCRSNTRTRQRTPEPGPDLQDQPFLTKKHERTLQTFSETAQGLRHVCLSLAHPTLHELLLRGLDDKISPMHILAKTADLMDKITAYARCEERRSGNCSAADDSFSVLNSTGKAQLAFSLVRHYLSDHYDSEAALSCDVCKAVRISSNGTVGEPETISSVRWCAAIAITWLKEAMTPSSDNTVGSTYGELSGQPTSSFSCLPTRLYMPARDPIQYLTRFEEGTLRFIFVIVWHRLAQFYDWDRKPNLTHLIPDPGTCRFSLADAISWAQLRSALLSSGYRAALTQALAAIILYHVRRFFVPWVGAFLFHNPMDNFRLAISRPDVLLQEALSFTWTSACFSFLQRCLFDIAALIIMHVVSINNGRSPINILSRPTARQDAIMCLAKILCWFYGFVTLEYIFCRGMNTVSLVVSVAKLVMSGQDGLLALLAMCWSHPIKVPLLVLTTRYYIRHAFVPVIRGSISSAERGHASLLCALAAVVGGVAVALQLRWKLGFLWLELSNFSAVLVMFVIAIVLPGYEFIRDPIGIADSTAWAKKQAVEAQDHLSPGELVQRLEIIHSKDGDSEKD</sequence>
<dbReference type="EMBL" id="QVQW01000083">
    <property type="protein sequence ID" value="RKU41081.1"/>
    <property type="molecule type" value="Genomic_DNA"/>
</dbReference>
<organism evidence="3 4">
    <name type="scientific">Coniochaeta pulveracea</name>
    <dbReference type="NCBI Taxonomy" id="177199"/>
    <lineage>
        <taxon>Eukaryota</taxon>
        <taxon>Fungi</taxon>
        <taxon>Dikarya</taxon>
        <taxon>Ascomycota</taxon>
        <taxon>Pezizomycotina</taxon>
        <taxon>Sordariomycetes</taxon>
        <taxon>Sordariomycetidae</taxon>
        <taxon>Coniochaetales</taxon>
        <taxon>Coniochaetaceae</taxon>
        <taxon>Coniochaeta</taxon>
    </lineage>
</organism>
<evidence type="ECO:0000313" key="4">
    <source>
        <dbReference type="Proteomes" id="UP000275385"/>
    </source>
</evidence>
<feature type="transmembrane region" description="Helical" evidence="2">
    <location>
        <begin position="762"/>
        <end position="781"/>
    </location>
</feature>
<feature type="region of interest" description="Disordered" evidence="1">
    <location>
        <begin position="280"/>
        <end position="317"/>
    </location>
</feature>
<feature type="transmembrane region" description="Helical" evidence="2">
    <location>
        <begin position="787"/>
        <end position="808"/>
    </location>
</feature>
<gene>
    <name evidence="3" type="ORF">DL546_003653</name>
</gene>